<gene>
    <name evidence="1" type="ORF">OIU84_017391</name>
</gene>
<name>A0AAD6L1W0_9ROSI</name>
<dbReference type="AlphaFoldDB" id="A0AAD6L1W0"/>
<accession>A0AAD6L1W0</accession>
<proteinExistence type="predicted"/>
<dbReference type="EMBL" id="JAPFFJ010000002">
    <property type="protein sequence ID" value="KAJ6433685.1"/>
    <property type="molecule type" value="Genomic_DNA"/>
</dbReference>
<comment type="caution">
    <text evidence="1">The sequence shown here is derived from an EMBL/GenBank/DDBJ whole genome shotgun (WGS) entry which is preliminary data.</text>
</comment>
<evidence type="ECO:0000313" key="1">
    <source>
        <dbReference type="EMBL" id="KAJ6433685.1"/>
    </source>
</evidence>
<keyword evidence="2" id="KW-1185">Reference proteome</keyword>
<sequence>MAATSSCIVNLGVKGNGNPEQPFSSSKSSQLLFSSNVSFADNNTKYCLSLHSHQTLLSACLTKTKKSAFVVASAKPEHLKIMISGAPASGKGL</sequence>
<organism evidence="1 2">
    <name type="scientific">Salix udensis</name>
    <dbReference type="NCBI Taxonomy" id="889485"/>
    <lineage>
        <taxon>Eukaryota</taxon>
        <taxon>Viridiplantae</taxon>
        <taxon>Streptophyta</taxon>
        <taxon>Embryophyta</taxon>
        <taxon>Tracheophyta</taxon>
        <taxon>Spermatophyta</taxon>
        <taxon>Magnoliopsida</taxon>
        <taxon>eudicotyledons</taxon>
        <taxon>Gunneridae</taxon>
        <taxon>Pentapetalae</taxon>
        <taxon>rosids</taxon>
        <taxon>fabids</taxon>
        <taxon>Malpighiales</taxon>
        <taxon>Salicaceae</taxon>
        <taxon>Saliceae</taxon>
        <taxon>Salix</taxon>
    </lineage>
</organism>
<reference evidence="1 2" key="1">
    <citation type="journal article" date="2023" name="Int. J. Mol. Sci.">
        <title>De Novo Assembly and Annotation of 11 Diverse Shrub Willow (Salix) Genomes Reveals Novel Gene Organization in Sex-Linked Regions.</title>
        <authorList>
            <person name="Hyden B."/>
            <person name="Feng K."/>
            <person name="Yates T.B."/>
            <person name="Jawdy S."/>
            <person name="Cereghino C."/>
            <person name="Smart L.B."/>
            <person name="Muchero W."/>
        </authorList>
    </citation>
    <scope>NUCLEOTIDE SEQUENCE [LARGE SCALE GENOMIC DNA]</scope>
    <source>
        <tissue evidence="1">Shoot tip</tissue>
    </source>
</reference>
<dbReference type="Proteomes" id="UP001162972">
    <property type="component" value="Chromosome 13"/>
</dbReference>
<protein>
    <submittedName>
        <fullName evidence="1">Uncharacterized protein</fullName>
    </submittedName>
</protein>
<evidence type="ECO:0000313" key="2">
    <source>
        <dbReference type="Proteomes" id="UP001162972"/>
    </source>
</evidence>